<dbReference type="CDD" id="cd04301">
    <property type="entry name" value="NAT_SF"/>
    <property type="match status" value="1"/>
</dbReference>
<organism evidence="2 3">
    <name type="scientific">Rhodoferax ferrireducens</name>
    <dbReference type="NCBI Taxonomy" id="192843"/>
    <lineage>
        <taxon>Bacteria</taxon>
        <taxon>Pseudomonadati</taxon>
        <taxon>Pseudomonadota</taxon>
        <taxon>Betaproteobacteria</taxon>
        <taxon>Burkholderiales</taxon>
        <taxon>Comamonadaceae</taxon>
        <taxon>Rhodoferax</taxon>
    </lineage>
</organism>
<dbReference type="PROSITE" id="PS51186">
    <property type="entry name" value="GNAT"/>
    <property type="match status" value="1"/>
</dbReference>
<protein>
    <submittedName>
        <fullName evidence="2">GNAT superfamily N-acetyltransferase</fullName>
    </submittedName>
</protein>
<dbReference type="EMBL" id="JAVDXT010000006">
    <property type="protein sequence ID" value="MDR7380071.1"/>
    <property type="molecule type" value="Genomic_DNA"/>
</dbReference>
<dbReference type="Pfam" id="PF00583">
    <property type="entry name" value="Acetyltransf_1"/>
    <property type="match status" value="1"/>
</dbReference>
<keyword evidence="3" id="KW-1185">Reference proteome</keyword>
<reference evidence="2 3" key="1">
    <citation type="submission" date="2023-07" db="EMBL/GenBank/DDBJ databases">
        <title>Sorghum-associated microbial communities from plants grown in Nebraska, USA.</title>
        <authorList>
            <person name="Schachtman D."/>
        </authorList>
    </citation>
    <scope>NUCLEOTIDE SEQUENCE [LARGE SCALE GENOMIC DNA]</scope>
    <source>
        <strain evidence="2 3">BE313</strain>
    </source>
</reference>
<dbReference type="RefSeq" id="WP_116607422.1">
    <property type="nucleotide sequence ID" value="NZ_JAVDXT010000006.1"/>
</dbReference>
<dbReference type="InterPro" id="IPR000182">
    <property type="entry name" value="GNAT_dom"/>
</dbReference>
<sequence length="244" mass="27313">MHELKHPSHSSADAGRDLWRSPLVRGGVHGSHAAVASTVVPIRSLGEGHRERIANHLLALDARDRYLRFGYNAADRHIRDYVDGLNFERDDIFGIYNRKLELIAMAHLAYSVNPQFKSCAEFGVSVRPQARGRGYGGRLFERAVMHASNEGVDLLFVHALSENTAMLKIARKAGAVVERDGAETEAFLRLPEATLDSRMTEMVAEQLGQTDYQLKTHAKSFWDLLEALQNVRQGVREGRHKSAM</sequence>
<proteinExistence type="predicted"/>
<accession>A0ABU2CFF9</accession>
<dbReference type="InterPro" id="IPR016181">
    <property type="entry name" value="Acyl_CoA_acyltransferase"/>
</dbReference>
<comment type="caution">
    <text evidence="2">The sequence shown here is derived from an EMBL/GenBank/DDBJ whole genome shotgun (WGS) entry which is preliminary data.</text>
</comment>
<dbReference type="Proteomes" id="UP001180487">
    <property type="component" value="Unassembled WGS sequence"/>
</dbReference>
<evidence type="ECO:0000313" key="3">
    <source>
        <dbReference type="Proteomes" id="UP001180487"/>
    </source>
</evidence>
<evidence type="ECO:0000259" key="1">
    <source>
        <dbReference type="PROSITE" id="PS51186"/>
    </source>
</evidence>
<feature type="domain" description="N-acetyltransferase" evidence="1">
    <location>
        <begin position="40"/>
        <end position="204"/>
    </location>
</feature>
<dbReference type="Gene3D" id="3.40.630.30">
    <property type="match status" value="1"/>
</dbReference>
<evidence type="ECO:0000313" key="2">
    <source>
        <dbReference type="EMBL" id="MDR7380071.1"/>
    </source>
</evidence>
<name>A0ABU2CFF9_9BURK</name>
<dbReference type="SUPFAM" id="SSF55729">
    <property type="entry name" value="Acyl-CoA N-acyltransferases (Nat)"/>
    <property type="match status" value="1"/>
</dbReference>
<gene>
    <name evidence="2" type="ORF">J2X19_004773</name>
</gene>